<sequence>LHFMLKPCAWENVDLLEAICNAVPSVVSMLNPTGSRSETPLMTARRLRQKRMVCTMQRLCRASNVPVEIVSCKKLSNSKYG</sequence>
<accession>A0A0M3JP50</accession>
<proteinExistence type="predicted"/>
<dbReference type="AlphaFoldDB" id="A0A0M3JP50"/>
<protein>
    <submittedName>
        <fullName evidence="1">ANK_REP_REGION domain-containing protein</fullName>
    </submittedName>
</protein>
<evidence type="ECO:0000313" key="1">
    <source>
        <dbReference type="WBParaSite" id="ASIM_0000944301-mRNA-1"/>
    </source>
</evidence>
<organism evidence="1">
    <name type="scientific">Anisakis simplex</name>
    <name type="common">Herring worm</name>
    <dbReference type="NCBI Taxonomy" id="6269"/>
    <lineage>
        <taxon>Eukaryota</taxon>
        <taxon>Metazoa</taxon>
        <taxon>Ecdysozoa</taxon>
        <taxon>Nematoda</taxon>
        <taxon>Chromadorea</taxon>
        <taxon>Rhabditida</taxon>
        <taxon>Spirurina</taxon>
        <taxon>Ascaridomorpha</taxon>
        <taxon>Ascaridoidea</taxon>
        <taxon>Anisakidae</taxon>
        <taxon>Anisakis</taxon>
        <taxon>Anisakis simplex complex</taxon>
    </lineage>
</organism>
<name>A0A0M3JP50_ANISI</name>
<dbReference type="WBParaSite" id="ASIM_0000944301-mRNA-1">
    <property type="protein sequence ID" value="ASIM_0000944301-mRNA-1"/>
    <property type="gene ID" value="ASIM_0000944301"/>
</dbReference>
<reference evidence="1" key="1">
    <citation type="submission" date="2017-02" db="UniProtKB">
        <authorList>
            <consortium name="WormBaseParasite"/>
        </authorList>
    </citation>
    <scope>IDENTIFICATION</scope>
</reference>